<sequence>MLKRSKKSLQLQPHLCWTLKRSYRQSGNPCRPIFEHTKSSNGEQL</sequence>
<reference evidence="2" key="1">
    <citation type="submission" date="2014-09" db="EMBL/GenBank/DDBJ databases">
        <authorList>
            <person name="Magalhaes I.L.F."/>
            <person name="Oliveira U."/>
            <person name="Santos F.R."/>
            <person name="Vidigal T.H.D.A."/>
            <person name="Brescovit A.D."/>
            <person name="Santos A.J."/>
        </authorList>
    </citation>
    <scope>NUCLEOTIDE SEQUENCE</scope>
    <source>
        <tissue evidence="2">Shoot tissue taken approximately 20 cm above the soil surface</tissue>
    </source>
</reference>
<proteinExistence type="predicted"/>
<dbReference type="AlphaFoldDB" id="A0A0A9HFG5"/>
<dbReference type="EMBL" id="GBRH01162394">
    <property type="protein sequence ID" value="JAE35502.1"/>
    <property type="molecule type" value="Transcribed_RNA"/>
</dbReference>
<protein>
    <submittedName>
        <fullName evidence="2">Uncharacterized protein</fullName>
    </submittedName>
</protein>
<accession>A0A0A9HFG5</accession>
<feature type="region of interest" description="Disordered" evidence="1">
    <location>
        <begin position="24"/>
        <end position="45"/>
    </location>
</feature>
<evidence type="ECO:0000256" key="1">
    <source>
        <dbReference type="SAM" id="MobiDB-lite"/>
    </source>
</evidence>
<reference evidence="2" key="2">
    <citation type="journal article" date="2015" name="Data Brief">
        <title>Shoot transcriptome of the giant reed, Arundo donax.</title>
        <authorList>
            <person name="Barrero R.A."/>
            <person name="Guerrero F.D."/>
            <person name="Moolhuijzen P."/>
            <person name="Goolsby J.A."/>
            <person name="Tidwell J."/>
            <person name="Bellgard S.E."/>
            <person name="Bellgard M.I."/>
        </authorList>
    </citation>
    <scope>NUCLEOTIDE SEQUENCE</scope>
    <source>
        <tissue evidence="2">Shoot tissue taken approximately 20 cm above the soil surface</tissue>
    </source>
</reference>
<evidence type="ECO:0000313" key="2">
    <source>
        <dbReference type="EMBL" id="JAE35502.1"/>
    </source>
</evidence>
<organism evidence="2">
    <name type="scientific">Arundo donax</name>
    <name type="common">Giant reed</name>
    <name type="synonym">Donax arundinaceus</name>
    <dbReference type="NCBI Taxonomy" id="35708"/>
    <lineage>
        <taxon>Eukaryota</taxon>
        <taxon>Viridiplantae</taxon>
        <taxon>Streptophyta</taxon>
        <taxon>Embryophyta</taxon>
        <taxon>Tracheophyta</taxon>
        <taxon>Spermatophyta</taxon>
        <taxon>Magnoliopsida</taxon>
        <taxon>Liliopsida</taxon>
        <taxon>Poales</taxon>
        <taxon>Poaceae</taxon>
        <taxon>PACMAD clade</taxon>
        <taxon>Arundinoideae</taxon>
        <taxon>Arundineae</taxon>
        <taxon>Arundo</taxon>
    </lineage>
</organism>
<name>A0A0A9HFG5_ARUDO</name>